<accession>A0ACB7UB57</accession>
<evidence type="ECO:0000313" key="2">
    <source>
        <dbReference type="Proteomes" id="UP000827976"/>
    </source>
</evidence>
<evidence type="ECO:0000313" key="1">
    <source>
        <dbReference type="EMBL" id="KAH7657541.1"/>
    </source>
</evidence>
<reference evidence="2" key="1">
    <citation type="journal article" date="2022" name="Nat. Commun.">
        <title>Chromosome evolution and the genetic basis of agronomically important traits in greater yam.</title>
        <authorList>
            <person name="Bredeson J.V."/>
            <person name="Lyons J.B."/>
            <person name="Oniyinde I.O."/>
            <person name="Okereke N.R."/>
            <person name="Kolade O."/>
            <person name="Nnabue I."/>
            <person name="Nwadili C.O."/>
            <person name="Hribova E."/>
            <person name="Parker M."/>
            <person name="Nwogha J."/>
            <person name="Shu S."/>
            <person name="Carlson J."/>
            <person name="Kariba R."/>
            <person name="Muthemba S."/>
            <person name="Knop K."/>
            <person name="Barton G.J."/>
            <person name="Sherwood A.V."/>
            <person name="Lopez-Montes A."/>
            <person name="Asiedu R."/>
            <person name="Jamnadass R."/>
            <person name="Muchugi A."/>
            <person name="Goodstein D."/>
            <person name="Egesi C.N."/>
            <person name="Featherston J."/>
            <person name="Asfaw A."/>
            <person name="Simpson G.G."/>
            <person name="Dolezel J."/>
            <person name="Hendre P.S."/>
            <person name="Van Deynze A."/>
            <person name="Kumar P.L."/>
            <person name="Obidiegwu J.E."/>
            <person name="Bhattacharjee R."/>
            <person name="Rokhsar D.S."/>
        </authorList>
    </citation>
    <scope>NUCLEOTIDE SEQUENCE [LARGE SCALE GENOMIC DNA]</scope>
    <source>
        <strain evidence="2">cv. TDa95/00328</strain>
    </source>
</reference>
<organism evidence="1 2">
    <name type="scientific">Dioscorea alata</name>
    <name type="common">Purple yam</name>
    <dbReference type="NCBI Taxonomy" id="55571"/>
    <lineage>
        <taxon>Eukaryota</taxon>
        <taxon>Viridiplantae</taxon>
        <taxon>Streptophyta</taxon>
        <taxon>Embryophyta</taxon>
        <taxon>Tracheophyta</taxon>
        <taxon>Spermatophyta</taxon>
        <taxon>Magnoliopsida</taxon>
        <taxon>Liliopsida</taxon>
        <taxon>Dioscoreales</taxon>
        <taxon>Dioscoreaceae</taxon>
        <taxon>Dioscorea</taxon>
    </lineage>
</organism>
<keyword evidence="2" id="KW-1185">Reference proteome</keyword>
<comment type="caution">
    <text evidence="1">The sequence shown here is derived from an EMBL/GenBank/DDBJ whole genome shotgun (WGS) entry which is preliminary data.</text>
</comment>
<dbReference type="EMBL" id="CM037027">
    <property type="protein sequence ID" value="KAH7657541.1"/>
    <property type="molecule type" value="Genomic_DNA"/>
</dbReference>
<sequence length="339" mass="38130">MPARIGDVEKTLRGFIKDFAEIMVSIGEEEEEDREEAMARLVFGLSLSLLLLFFSCSPLAFASPKKPVSVARREDIPFIKCQVCEKIAREIHSLVQKKEALVSPKKVSEFQIIEIAENVCNLKKEEADWILRIDVVEKGDKLELVDQGTEGQCNSECKTIERACQEVMGYSDTDVAEYLYKSKPSVDALIDFLCNDLSKACSVKPPPVPKDRVPGEPFVAKSSKEAEMEKILKSMEGMPGAPNMKMYSREDLMNMNNFGGEDDDEDDEDEDDEFPANLGKILKEKDNHKKDFKQRILQGISETKTVIKSHINKVSGKVKNWLWGKKVAQKTSKAGKAEL</sequence>
<gene>
    <name evidence="1" type="ORF">IHE45_17G028800</name>
</gene>
<name>A0ACB7UB57_DIOAL</name>
<protein>
    <submittedName>
        <fullName evidence="1">Saposin-like protein</fullName>
    </submittedName>
</protein>
<dbReference type="Proteomes" id="UP000827976">
    <property type="component" value="Chromosome 17"/>
</dbReference>
<proteinExistence type="predicted"/>